<feature type="compositionally biased region" description="Low complexity" evidence="1">
    <location>
        <begin position="501"/>
        <end position="511"/>
    </location>
</feature>
<reference evidence="2" key="1">
    <citation type="submission" date="2017-08" db="EMBL/GenBank/DDBJ databases">
        <authorList>
            <person name="Polle J.E."/>
            <person name="Barry K."/>
            <person name="Cushman J."/>
            <person name="Schmutz J."/>
            <person name="Tran D."/>
            <person name="Hathwaick L.T."/>
            <person name="Yim W.C."/>
            <person name="Jenkins J."/>
            <person name="Mckie-Krisberg Z.M."/>
            <person name="Prochnik S."/>
            <person name="Lindquist E."/>
            <person name="Dockter R.B."/>
            <person name="Adam C."/>
            <person name="Molina H."/>
            <person name="Bunkerborg J."/>
            <person name="Jin E."/>
            <person name="Buchheim M."/>
            <person name="Magnuson J."/>
        </authorList>
    </citation>
    <scope>NUCLEOTIDE SEQUENCE</scope>
    <source>
        <strain evidence="2">CCAP 19/18</strain>
    </source>
</reference>
<proteinExistence type="predicted"/>
<evidence type="ECO:0000313" key="3">
    <source>
        <dbReference type="Proteomes" id="UP000815325"/>
    </source>
</evidence>
<evidence type="ECO:0000313" key="2">
    <source>
        <dbReference type="EMBL" id="KAF5839688.1"/>
    </source>
</evidence>
<feature type="region of interest" description="Disordered" evidence="1">
    <location>
        <begin position="500"/>
        <end position="546"/>
    </location>
</feature>
<keyword evidence="3" id="KW-1185">Reference proteome</keyword>
<sequence>MLLCVLPACDLQCQPALRTLVCMLASTQPDVSNGALQALEALTGSFKVCLSSQLAASQRSQLAEVAAVTPLLEAGIVQQLDALLSGKASTGLQNLEQAFGLAATLALNSEAAAQAILQQQEQEHQHQQQQQQKQKHQSPAPGCCGIISEAINLLGDPLAAQLLLQLLKCHSSQRQREAAWVREVAGALFAEQFYFANRNGGVLGGVVLALRLLSPDQAWDIMAEDLGHWISQLASCSASCHGQPHMCDLLGLALTLAKQRPSCGKVLSQAQEELLQHSLPFLTSALQSASSSSSSSRDGSSSGDGLSPLDALLPLCFDALETVAKSGAAQLHRQALRLSCEMLTATTGASLQWHPDQQQQQQQQQQQRLAMTVTCVCAHLQQLLSGSGPWTCQQVAVKFDSGDELLVDCHKRLHAAVLGMQDEGVTHYVAAMRAAALTMAALAGHFAQAGVTVESHAANASKREQSQANRVKHLKDKLAGSQQHVEKLQRELRAFRKDAATARAKGAAGAGSDSEEYLSKKDKEARKDRFKSYKNMKKSAGPYPAH</sequence>
<gene>
    <name evidence="2" type="ORF">DUNSADRAFT_117</name>
</gene>
<organism evidence="2 3">
    <name type="scientific">Dunaliella salina</name>
    <name type="common">Green alga</name>
    <name type="synonym">Protococcus salinus</name>
    <dbReference type="NCBI Taxonomy" id="3046"/>
    <lineage>
        <taxon>Eukaryota</taxon>
        <taxon>Viridiplantae</taxon>
        <taxon>Chlorophyta</taxon>
        <taxon>core chlorophytes</taxon>
        <taxon>Chlorophyceae</taxon>
        <taxon>CS clade</taxon>
        <taxon>Chlamydomonadales</taxon>
        <taxon>Dunaliellaceae</taxon>
        <taxon>Dunaliella</taxon>
    </lineage>
</organism>
<dbReference type="EMBL" id="MU069535">
    <property type="protein sequence ID" value="KAF5839688.1"/>
    <property type="molecule type" value="Genomic_DNA"/>
</dbReference>
<name>A0ABQ7GYK9_DUNSA</name>
<comment type="caution">
    <text evidence="2">The sequence shown here is derived from an EMBL/GenBank/DDBJ whole genome shotgun (WGS) entry which is preliminary data.</text>
</comment>
<feature type="region of interest" description="Disordered" evidence="1">
    <location>
        <begin position="118"/>
        <end position="137"/>
    </location>
</feature>
<dbReference type="Proteomes" id="UP000815325">
    <property type="component" value="Unassembled WGS sequence"/>
</dbReference>
<feature type="compositionally biased region" description="Basic and acidic residues" evidence="1">
    <location>
        <begin position="517"/>
        <end position="531"/>
    </location>
</feature>
<protein>
    <submittedName>
        <fullName evidence="2">Uncharacterized protein</fullName>
    </submittedName>
</protein>
<evidence type="ECO:0000256" key="1">
    <source>
        <dbReference type="SAM" id="MobiDB-lite"/>
    </source>
</evidence>
<accession>A0ABQ7GYK9</accession>